<dbReference type="Pfam" id="PF08240">
    <property type="entry name" value="ADH_N"/>
    <property type="match status" value="1"/>
</dbReference>
<dbReference type="Proteomes" id="UP001145021">
    <property type="component" value="Unassembled WGS sequence"/>
</dbReference>
<comment type="caution">
    <text evidence="2">The sequence shown here is derived from an EMBL/GenBank/DDBJ whole genome shotgun (WGS) entry which is preliminary data.</text>
</comment>
<dbReference type="AlphaFoldDB" id="A0A9W8CGV3"/>
<evidence type="ECO:0000313" key="2">
    <source>
        <dbReference type="EMBL" id="KAJ1643299.1"/>
    </source>
</evidence>
<evidence type="ECO:0000313" key="3">
    <source>
        <dbReference type="Proteomes" id="UP001145021"/>
    </source>
</evidence>
<accession>A0A9W8CGV3</accession>
<dbReference type="InterPro" id="IPR011032">
    <property type="entry name" value="GroES-like_sf"/>
</dbReference>
<proteinExistence type="predicted"/>
<dbReference type="SMART" id="SM00829">
    <property type="entry name" value="PKS_ER"/>
    <property type="match status" value="1"/>
</dbReference>
<dbReference type="InterPro" id="IPR013154">
    <property type="entry name" value="ADH-like_N"/>
</dbReference>
<feature type="domain" description="Enoyl reductase (ER)" evidence="1">
    <location>
        <begin position="16"/>
        <end position="181"/>
    </location>
</feature>
<dbReference type="Gene3D" id="3.90.180.10">
    <property type="entry name" value="Medium-chain alcohol dehydrogenases, catalytic domain"/>
    <property type="match status" value="1"/>
</dbReference>
<keyword evidence="3" id="KW-1185">Reference proteome</keyword>
<dbReference type="Gene3D" id="3.40.50.720">
    <property type="entry name" value="NAD(P)-binding Rossmann-like Domain"/>
    <property type="match status" value="1"/>
</dbReference>
<protein>
    <recommendedName>
        <fullName evidence="1">Enoyl reductase (ER) domain-containing protein</fullName>
    </recommendedName>
</protein>
<dbReference type="GO" id="GO:0005739">
    <property type="term" value="C:mitochondrion"/>
    <property type="evidence" value="ECO:0007669"/>
    <property type="project" value="TreeGrafter"/>
</dbReference>
<dbReference type="SUPFAM" id="SSF50129">
    <property type="entry name" value="GroES-like"/>
    <property type="match status" value="1"/>
</dbReference>
<reference evidence="2" key="1">
    <citation type="submission" date="2022-07" db="EMBL/GenBank/DDBJ databases">
        <title>Phylogenomic reconstructions and comparative analyses of Kickxellomycotina fungi.</title>
        <authorList>
            <person name="Reynolds N.K."/>
            <person name="Stajich J.E."/>
            <person name="Barry K."/>
            <person name="Grigoriev I.V."/>
            <person name="Crous P."/>
            <person name="Smith M.E."/>
        </authorList>
    </citation>
    <scope>NUCLEOTIDE SEQUENCE</scope>
    <source>
        <strain evidence="2">NBRC 105413</strain>
    </source>
</reference>
<dbReference type="InterPro" id="IPR020843">
    <property type="entry name" value="ER"/>
</dbReference>
<name>A0A9W8CGV3_9FUNG</name>
<dbReference type="PANTHER" id="PTHR11695:SF294">
    <property type="entry name" value="RETICULON-4-INTERACTING PROTEIN 1, MITOCHONDRIAL"/>
    <property type="match status" value="1"/>
</dbReference>
<dbReference type="EMBL" id="JANBOH010000271">
    <property type="protein sequence ID" value="KAJ1643299.1"/>
    <property type="molecule type" value="Genomic_DNA"/>
</dbReference>
<evidence type="ECO:0000259" key="1">
    <source>
        <dbReference type="SMART" id="SM00829"/>
    </source>
</evidence>
<gene>
    <name evidence="2" type="ORF">LPJ64_004919</name>
</gene>
<organism evidence="2 3">
    <name type="scientific">Coemansia asiatica</name>
    <dbReference type="NCBI Taxonomy" id="1052880"/>
    <lineage>
        <taxon>Eukaryota</taxon>
        <taxon>Fungi</taxon>
        <taxon>Fungi incertae sedis</taxon>
        <taxon>Zoopagomycota</taxon>
        <taxon>Kickxellomycotina</taxon>
        <taxon>Kickxellomycetes</taxon>
        <taxon>Kickxellales</taxon>
        <taxon>Kickxellaceae</taxon>
        <taxon>Coemansia</taxon>
    </lineage>
</organism>
<sequence>MTDTTYQAAVVDKYTGNPSDFHLTALPRSQEISPTQVEITVHAASLNPIDYKRAEGMLSLFLPEKFPLKLGYDVAGTVTRVGSNVQRFVPGDRVYGRVRRQEVGTIAELVIADELTLAKIPEGVAFNTAAAVPLAGLTALQALEKGGANEGRTVFVSGGMGGVGMFGVVLAKHHFRAAEVITTV</sequence>
<dbReference type="InterPro" id="IPR050700">
    <property type="entry name" value="YIM1/Zinc_Alcohol_DH_Fams"/>
</dbReference>
<dbReference type="GO" id="GO:0016491">
    <property type="term" value="F:oxidoreductase activity"/>
    <property type="evidence" value="ECO:0007669"/>
    <property type="project" value="InterPro"/>
</dbReference>
<dbReference type="PANTHER" id="PTHR11695">
    <property type="entry name" value="ALCOHOL DEHYDROGENASE RELATED"/>
    <property type="match status" value="1"/>
</dbReference>